<gene>
    <name evidence="1" type="ORF">ANCDUO_23247</name>
</gene>
<accession>A0A0C2CA34</accession>
<keyword evidence="2" id="KW-1185">Reference proteome</keyword>
<dbReference type="AlphaFoldDB" id="A0A0C2CA34"/>
<protein>
    <submittedName>
        <fullName evidence="1">Uncharacterized protein</fullName>
    </submittedName>
</protein>
<reference evidence="1 2" key="1">
    <citation type="submission" date="2013-12" db="EMBL/GenBank/DDBJ databases">
        <title>Draft genome of the parsitic nematode Ancylostoma duodenale.</title>
        <authorList>
            <person name="Mitreva M."/>
        </authorList>
    </citation>
    <scope>NUCLEOTIDE SEQUENCE [LARGE SCALE GENOMIC DNA]</scope>
    <source>
        <strain evidence="1 2">Zhejiang</strain>
    </source>
</reference>
<organism evidence="1 2">
    <name type="scientific">Ancylostoma duodenale</name>
    <dbReference type="NCBI Taxonomy" id="51022"/>
    <lineage>
        <taxon>Eukaryota</taxon>
        <taxon>Metazoa</taxon>
        <taxon>Ecdysozoa</taxon>
        <taxon>Nematoda</taxon>
        <taxon>Chromadorea</taxon>
        <taxon>Rhabditida</taxon>
        <taxon>Rhabditina</taxon>
        <taxon>Rhabditomorpha</taxon>
        <taxon>Strongyloidea</taxon>
        <taxon>Ancylostomatidae</taxon>
        <taxon>Ancylostomatinae</taxon>
        <taxon>Ancylostoma</taxon>
    </lineage>
</organism>
<dbReference type="EMBL" id="KN768676">
    <property type="protein sequence ID" value="KIH46697.1"/>
    <property type="molecule type" value="Genomic_DNA"/>
</dbReference>
<evidence type="ECO:0000313" key="1">
    <source>
        <dbReference type="EMBL" id="KIH46697.1"/>
    </source>
</evidence>
<sequence>MLFYWQDAGRYLAVFMERGFVNVQVTMGSDTAILRRVKTICRCEFPTPLLANFVLKHRRMLQRQNNIYEWGMVANASLLPFISEQIRACAVWKACETVIACRLSTAIH</sequence>
<name>A0A0C2CA34_9BILA</name>
<proteinExistence type="predicted"/>
<evidence type="ECO:0000313" key="2">
    <source>
        <dbReference type="Proteomes" id="UP000054047"/>
    </source>
</evidence>
<dbReference type="Proteomes" id="UP000054047">
    <property type="component" value="Unassembled WGS sequence"/>
</dbReference>
<dbReference type="OrthoDB" id="10014052at2759"/>